<feature type="region of interest" description="Disordered" evidence="1">
    <location>
        <begin position="99"/>
        <end position="177"/>
    </location>
</feature>
<name>A0A2H3BUR0_9AGAR</name>
<sequence>MAKTKKLLALPPTMAAASHMNTCLKNKDQHPGVVDDWEKKTQNVAVQKQQEKGKVQVAIIEDKMRREDMARELTANHPTVTVRAAKTVIVGTKGSITVMENESPASSSKEPESIAAESKANNSTLSEESGKDSSAYEPDAIQEEEVSLEGEVQPEDKGADSHVTTVTAKKTATKGKKNKTTVRSSIASLCATNNAIGTPSIKRKAEEDCYDFSIFPYLISSAYLISSYRGAYSIITDIGLVATTPSGDLSICTTARDHRSPYSLFSLFHA</sequence>
<protein>
    <submittedName>
        <fullName evidence="2">Uncharacterized protein</fullName>
    </submittedName>
</protein>
<keyword evidence="3" id="KW-1185">Reference proteome</keyword>
<evidence type="ECO:0000313" key="3">
    <source>
        <dbReference type="Proteomes" id="UP000218334"/>
    </source>
</evidence>
<gene>
    <name evidence="2" type="ORF">ARMSODRAFT_1013582</name>
</gene>
<proteinExistence type="predicted"/>
<accession>A0A2H3BUR0</accession>
<evidence type="ECO:0000313" key="2">
    <source>
        <dbReference type="EMBL" id="PBK74579.1"/>
    </source>
</evidence>
<dbReference type="AlphaFoldDB" id="A0A2H3BUR0"/>
<feature type="compositionally biased region" description="Low complexity" evidence="1">
    <location>
        <begin position="102"/>
        <end position="120"/>
    </location>
</feature>
<reference evidence="3" key="1">
    <citation type="journal article" date="2017" name="Nat. Ecol. Evol.">
        <title>Genome expansion and lineage-specific genetic innovations in the forest pathogenic fungi Armillaria.</title>
        <authorList>
            <person name="Sipos G."/>
            <person name="Prasanna A.N."/>
            <person name="Walter M.C."/>
            <person name="O'Connor E."/>
            <person name="Balint B."/>
            <person name="Krizsan K."/>
            <person name="Kiss B."/>
            <person name="Hess J."/>
            <person name="Varga T."/>
            <person name="Slot J."/>
            <person name="Riley R."/>
            <person name="Boka B."/>
            <person name="Rigling D."/>
            <person name="Barry K."/>
            <person name="Lee J."/>
            <person name="Mihaltcheva S."/>
            <person name="LaButti K."/>
            <person name="Lipzen A."/>
            <person name="Waldron R."/>
            <person name="Moloney N.M."/>
            <person name="Sperisen C."/>
            <person name="Kredics L."/>
            <person name="Vagvoelgyi C."/>
            <person name="Patrignani A."/>
            <person name="Fitzpatrick D."/>
            <person name="Nagy I."/>
            <person name="Doyle S."/>
            <person name="Anderson J.B."/>
            <person name="Grigoriev I.V."/>
            <person name="Gueldener U."/>
            <person name="Muensterkoetter M."/>
            <person name="Nagy L.G."/>
        </authorList>
    </citation>
    <scope>NUCLEOTIDE SEQUENCE [LARGE SCALE GENOMIC DNA]</scope>
    <source>
        <strain evidence="3">28-4</strain>
    </source>
</reference>
<dbReference type="EMBL" id="KZ293418">
    <property type="protein sequence ID" value="PBK74579.1"/>
    <property type="molecule type" value="Genomic_DNA"/>
</dbReference>
<organism evidence="2 3">
    <name type="scientific">Armillaria solidipes</name>
    <dbReference type="NCBI Taxonomy" id="1076256"/>
    <lineage>
        <taxon>Eukaryota</taxon>
        <taxon>Fungi</taxon>
        <taxon>Dikarya</taxon>
        <taxon>Basidiomycota</taxon>
        <taxon>Agaricomycotina</taxon>
        <taxon>Agaricomycetes</taxon>
        <taxon>Agaricomycetidae</taxon>
        <taxon>Agaricales</taxon>
        <taxon>Marasmiineae</taxon>
        <taxon>Physalacriaceae</taxon>
        <taxon>Armillaria</taxon>
    </lineage>
</organism>
<dbReference type="Proteomes" id="UP000218334">
    <property type="component" value="Unassembled WGS sequence"/>
</dbReference>
<evidence type="ECO:0000256" key="1">
    <source>
        <dbReference type="SAM" id="MobiDB-lite"/>
    </source>
</evidence>